<keyword evidence="3" id="KW-1185">Reference proteome</keyword>
<keyword evidence="1" id="KW-0812">Transmembrane</keyword>
<name>A0ABM9CMS7_9BACL</name>
<evidence type="ECO:0000256" key="1">
    <source>
        <dbReference type="SAM" id="Phobius"/>
    </source>
</evidence>
<sequence length="287" mass="32068">MSPSNPYWYEELKDNPLSRKTFTDQLAVRIKDNAFASTAAQNQSRTVLRPVVIAGVGLLCLMGLILFLSDREWSSKGGNSESYMAGIPEPPAGLPETPIQAAPVLSDEEMYQILSKKSPTDSEWEQLINNVLPHEDEEVMDNSKEMLYKESVGNDIMLIFSKTRNQSQQAAVAVDYYERVSQKWERQTRAAYTLPENSNDADANSFATGSFKLDEIPLLCGAIIDPQISQIRITNKEGDIQKMAEIIPADDGHSYWFTTLPQQKDTYHVEALDADGEIIATGTSYVF</sequence>
<dbReference type="Proteomes" id="UP000838686">
    <property type="component" value="Unassembled WGS sequence"/>
</dbReference>
<dbReference type="RefSeq" id="WP_236344433.1">
    <property type="nucleotide sequence ID" value="NZ_CAKMMF010000026.1"/>
</dbReference>
<keyword evidence="1" id="KW-1133">Transmembrane helix</keyword>
<proteinExistence type="predicted"/>
<dbReference type="EMBL" id="CAKMMF010000026">
    <property type="protein sequence ID" value="CAH1216350.1"/>
    <property type="molecule type" value="Genomic_DNA"/>
</dbReference>
<keyword evidence="1" id="KW-0472">Membrane</keyword>
<accession>A0ABM9CMS7</accession>
<evidence type="ECO:0000313" key="3">
    <source>
        <dbReference type="Proteomes" id="UP000838686"/>
    </source>
</evidence>
<gene>
    <name evidence="2" type="ORF">PAECIP111893_04103</name>
</gene>
<organism evidence="2 3">
    <name type="scientific">Paenibacillus plantiphilus</name>
    <dbReference type="NCBI Taxonomy" id="2905650"/>
    <lineage>
        <taxon>Bacteria</taxon>
        <taxon>Bacillati</taxon>
        <taxon>Bacillota</taxon>
        <taxon>Bacilli</taxon>
        <taxon>Bacillales</taxon>
        <taxon>Paenibacillaceae</taxon>
        <taxon>Paenibacillus</taxon>
    </lineage>
</organism>
<comment type="caution">
    <text evidence="2">The sequence shown here is derived from an EMBL/GenBank/DDBJ whole genome shotgun (WGS) entry which is preliminary data.</text>
</comment>
<protein>
    <submittedName>
        <fullName evidence="2">Uncharacterized protein</fullName>
    </submittedName>
</protein>
<reference evidence="2" key="1">
    <citation type="submission" date="2022-01" db="EMBL/GenBank/DDBJ databases">
        <authorList>
            <person name="Criscuolo A."/>
        </authorList>
    </citation>
    <scope>NUCLEOTIDE SEQUENCE</scope>
    <source>
        <strain evidence="2">CIP111893</strain>
    </source>
</reference>
<feature type="transmembrane region" description="Helical" evidence="1">
    <location>
        <begin position="47"/>
        <end position="68"/>
    </location>
</feature>
<evidence type="ECO:0000313" key="2">
    <source>
        <dbReference type="EMBL" id="CAH1216350.1"/>
    </source>
</evidence>